<keyword evidence="2" id="KW-1185">Reference proteome</keyword>
<dbReference type="OrthoDB" id="3501362at2759"/>
<evidence type="ECO:0000313" key="1">
    <source>
        <dbReference type="EMBL" id="PMD19960.1"/>
    </source>
</evidence>
<sequence>MVEQLQSSTFKPWAQWMQSAATLLTESFQAKQNPARGYLGGEICYVSPPLRNLNLTERFLELPSNTRERANQVIESEEVLKRYAARAVEHTWTIRPSRVQFLISNTERDLEKSTLDWFEDDWFEEKEQYCRETLDDMPDSATPGNQIRLLSVVAELVRNCTTHRNAVIFFEDGGMVGLAPVGTRVGDVVCRLAGLDVIGILREHGDDLWMISRAMELTPLAEINRSCSEAVFDVDVEHMKVLTRI</sequence>
<dbReference type="AlphaFoldDB" id="A0A2J6Q0Z9"/>
<reference evidence="1 2" key="1">
    <citation type="submission" date="2016-05" db="EMBL/GenBank/DDBJ databases">
        <title>A degradative enzymes factory behind the ericoid mycorrhizal symbiosis.</title>
        <authorList>
            <consortium name="DOE Joint Genome Institute"/>
            <person name="Martino E."/>
            <person name="Morin E."/>
            <person name="Grelet G."/>
            <person name="Kuo A."/>
            <person name="Kohler A."/>
            <person name="Daghino S."/>
            <person name="Barry K."/>
            <person name="Choi C."/>
            <person name="Cichocki N."/>
            <person name="Clum A."/>
            <person name="Copeland A."/>
            <person name="Hainaut M."/>
            <person name="Haridas S."/>
            <person name="Labutti K."/>
            <person name="Lindquist E."/>
            <person name="Lipzen A."/>
            <person name="Khouja H.-R."/>
            <person name="Murat C."/>
            <person name="Ohm R."/>
            <person name="Olson A."/>
            <person name="Spatafora J."/>
            <person name="Veneault-Fourrey C."/>
            <person name="Henrissat B."/>
            <person name="Grigoriev I."/>
            <person name="Martin F."/>
            <person name="Perotto S."/>
        </authorList>
    </citation>
    <scope>NUCLEOTIDE SEQUENCE [LARGE SCALE GENOMIC DNA]</scope>
    <source>
        <strain evidence="1 2">UAMH 7357</strain>
    </source>
</reference>
<dbReference type="Proteomes" id="UP000235672">
    <property type="component" value="Unassembled WGS sequence"/>
</dbReference>
<evidence type="ECO:0008006" key="3">
    <source>
        <dbReference type="Google" id="ProtNLM"/>
    </source>
</evidence>
<evidence type="ECO:0000313" key="2">
    <source>
        <dbReference type="Proteomes" id="UP000235672"/>
    </source>
</evidence>
<name>A0A2J6Q0Z9_9HELO</name>
<proteinExistence type="predicted"/>
<accession>A0A2J6Q0Z9</accession>
<organism evidence="1 2">
    <name type="scientific">Hyaloscypha hepaticicola</name>
    <dbReference type="NCBI Taxonomy" id="2082293"/>
    <lineage>
        <taxon>Eukaryota</taxon>
        <taxon>Fungi</taxon>
        <taxon>Dikarya</taxon>
        <taxon>Ascomycota</taxon>
        <taxon>Pezizomycotina</taxon>
        <taxon>Leotiomycetes</taxon>
        <taxon>Helotiales</taxon>
        <taxon>Hyaloscyphaceae</taxon>
        <taxon>Hyaloscypha</taxon>
    </lineage>
</organism>
<dbReference type="EMBL" id="KZ613487">
    <property type="protein sequence ID" value="PMD19960.1"/>
    <property type="molecule type" value="Genomic_DNA"/>
</dbReference>
<protein>
    <recommendedName>
        <fullName evidence="3">Heterokaryon incompatibility domain-containing protein</fullName>
    </recommendedName>
</protein>
<gene>
    <name evidence="1" type="ORF">NA56DRAFT_646843</name>
</gene>